<dbReference type="Gene3D" id="1.10.150.110">
    <property type="entry name" value="DNA polymerase beta, N-terminal domain-like"/>
    <property type="match status" value="1"/>
</dbReference>
<dbReference type="InterPro" id="IPR002008">
    <property type="entry name" value="DNA_pol_X_beta-like"/>
</dbReference>
<dbReference type="SUPFAM" id="SSF47802">
    <property type="entry name" value="DNA polymerase beta, N-terminal domain-like"/>
    <property type="match status" value="1"/>
</dbReference>
<dbReference type="EC" id="2.7.7.7" evidence="3"/>
<dbReference type="Pfam" id="PF14520">
    <property type="entry name" value="HHH_5"/>
    <property type="match status" value="1"/>
</dbReference>
<dbReference type="GO" id="GO:0003887">
    <property type="term" value="F:DNA-directed DNA polymerase activity"/>
    <property type="evidence" value="ECO:0007669"/>
    <property type="project" value="UniProtKB-KW"/>
</dbReference>
<dbReference type="Gene3D" id="3.20.20.140">
    <property type="entry name" value="Metal-dependent hydrolases"/>
    <property type="match status" value="1"/>
</dbReference>
<dbReference type="InterPro" id="IPR003583">
    <property type="entry name" value="Hlx-hairpin-Hlx_DNA-bd_motif"/>
</dbReference>
<dbReference type="Pfam" id="PF02811">
    <property type="entry name" value="PHP"/>
    <property type="match status" value="1"/>
</dbReference>
<dbReference type="InterPro" id="IPR022311">
    <property type="entry name" value="PolX-like"/>
</dbReference>
<dbReference type="InterPro" id="IPR002054">
    <property type="entry name" value="DNA-dir_DNA_pol_X"/>
</dbReference>
<dbReference type="CDD" id="cd00141">
    <property type="entry name" value="NT_POLXc"/>
    <property type="match status" value="1"/>
</dbReference>
<dbReference type="Proteomes" id="UP000177797">
    <property type="component" value="Unassembled WGS sequence"/>
</dbReference>
<evidence type="ECO:0000256" key="1">
    <source>
        <dbReference type="ARBA" id="ARBA00001946"/>
    </source>
</evidence>
<evidence type="ECO:0000259" key="23">
    <source>
        <dbReference type="SMART" id="SM00481"/>
    </source>
</evidence>
<dbReference type="Gene3D" id="3.30.460.10">
    <property type="entry name" value="Beta Polymerase, domain 2"/>
    <property type="match status" value="1"/>
</dbReference>
<name>A0A1G2NG14_9BACT</name>
<comment type="cofactor">
    <cofactor evidence="1">
        <name>Mg(2+)</name>
        <dbReference type="ChEBI" id="CHEBI:18420"/>
    </cofactor>
</comment>
<dbReference type="InterPro" id="IPR050243">
    <property type="entry name" value="PHP_phosphatase"/>
</dbReference>
<evidence type="ECO:0000256" key="12">
    <source>
        <dbReference type="ARBA" id="ARBA00022843"/>
    </source>
</evidence>
<dbReference type="InterPro" id="IPR003141">
    <property type="entry name" value="Pol/His_phosphatase_N"/>
</dbReference>
<evidence type="ECO:0000256" key="11">
    <source>
        <dbReference type="ARBA" id="ARBA00022763"/>
    </source>
</evidence>
<comment type="catalytic activity">
    <reaction evidence="18">
        <text>2'-deoxyribonucleotide-(2'-deoxyribose 5'-phosphate)-2'-deoxyribonucleotide-DNA = a 3'-end 2'-deoxyribonucleotide-(2,3-dehydro-2,3-deoxyribose 5'-phosphate)-DNA + a 5'-end 5'-phospho-2'-deoxyribonucleoside-DNA + H(+)</text>
        <dbReference type="Rhea" id="RHEA:66592"/>
        <dbReference type="Rhea" id="RHEA-COMP:13180"/>
        <dbReference type="Rhea" id="RHEA-COMP:16897"/>
        <dbReference type="Rhea" id="RHEA-COMP:17067"/>
        <dbReference type="ChEBI" id="CHEBI:15378"/>
        <dbReference type="ChEBI" id="CHEBI:136412"/>
        <dbReference type="ChEBI" id="CHEBI:157695"/>
        <dbReference type="ChEBI" id="CHEBI:167181"/>
        <dbReference type="EC" id="4.2.99.18"/>
    </reaction>
</comment>
<keyword evidence="13" id="KW-0239">DNA-directed DNA polymerase</keyword>
<dbReference type="EC" id="4.2.99.18" evidence="4"/>
<evidence type="ECO:0000256" key="20">
    <source>
        <dbReference type="ARBA" id="ARBA00045548"/>
    </source>
</evidence>
<evidence type="ECO:0000256" key="5">
    <source>
        <dbReference type="ARBA" id="ARBA00020020"/>
    </source>
</evidence>
<dbReference type="GO" id="GO:0006281">
    <property type="term" value="P:DNA repair"/>
    <property type="evidence" value="ECO:0007669"/>
    <property type="project" value="UniProtKB-KW"/>
</dbReference>
<dbReference type="CDD" id="cd07436">
    <property type="entry name" value="PHP_PolX"/>
    <property type="match status" value="1"/>
</dbReference>
<dbReference type="GO" id="GO:0140078">
    <property type="term" value="F:class I DNA-(apurinic or apyrimidinic site) endonuclease activity"/>
    <property type="evidence" value="ECO:0007669"/>
    <property type="project" value="UniProtKB-EC"/>
</dbReference>
<keyword evidence="12" id="KW-0832">Ubl conjugation</keyword>
<feature type="domain" description="Helix-hairpin-helix DNA-binding motif class 1" evidence="22">
    <location>
        <begin position="131"/>
        <end position="150"/>
    </location>
</feature>
<dbReference type="InterPro" id="IPR029398">
    <property type="entry name" value="PolB_thumb"/>
</dbReference>
<evidence type="ECO:0000256" key="9">
    <source>
        <dbReference type="ARBA" id="ARBA00022695"/>
    </source>
</evidence>
<evidence type="ECO:0000256" key="21">
    <source>
        <dbReference type="ARBA" id="ARBA00049244"/>
    </source>
</evidence>
<dbReference type="InterPro" id="IPR004013">
    <property type="entry name" value="PHP_dom"/>
</dbReference>
<evidence type="ECO:0000256" key="17">
    <source>
        <dbReference type="ARBA" id="ARBA00035726"/>
    </source>
</evidence>
<keyword evidence="8" id="KW-0808">Transferase</keyword>
<evidence type="ECO:0000259" key="22">
    <source>
        <dbReference type="SMART" id="SM00278"/>
    </source>
</evidence>
<feature type="domain" description="Polymerase/histidinol phosphatase N-terminal" evidence="23">
    <location>
        <begin position="316"/>
        <end position="399"/>
    </location>
</feature>
<feature type="domain" description="DNA-directed DNA polymerase X" evidence="24">
    <location>
        <begin position="4"/>
        <end position="292"/>
    </location>
</feature>
<dbReference type="GO" id="GO:0042578">
    <property type="term" value="F:phosphoric ester hydrolase activity"/>
    <property type="evidence" value="ECO:0007669"/>
    <property type="project" value="TreeGrafter"/>
</dbReference>
<dbReference type="AlphaFoldDB" id="A0A1G2NG14"/>
<keyword evidence="14" id="KW-0915">Sodium</keyword>
<comment type="catalytic activity">
    <reaction evidence="21">
        <text>DNA(n) + a 2'-deoxyribonucleoside 5'-triphosphate = DNA(n+1) + diphosphate</text>
        <dbReference type="Rhea" id="RHEA:22508"/>
        <dbReference type="Rhea" id="RHEA-COMP:17339"/>
        <dbReference type="Rhea" id="RHEA-COMP:17340"/>
        <dbReference type="ChEBI" id="CHEBI:33019"/>
        <dbReference type="ChEBI" id="CHEBI:61560"/>
        <dbReference type="ChEBI" id="CHEBI:173112"/>
        <dbReference type="EC" id="2.7.7.7"/>
    </reaction>
</comment>
<dbReference type="SUPFAM" id="SSF89550">
    <property type="entry name" value="PHP domain-like"/>
    <property type="match status" value="1"/>
</dbReference>
<dbReference type="PANTHER" id="PTHR36928:SF1">
    <property type="entry name" value="PHOSPHATASE YCDX-RELATED"/>
    <property type="match status" value="1"/>
</dbReference>
<dbReference type="Pfam" id="PF14716">
    <property type="entry name" value="HHH_8"/>
    <property type="match status" value="1"/>
</dbReference>
<evidence type="ECO:0000256" key="15">
    <source>
        <dbReference type="ARBA" id="ARBA00023204"/>
    </source>
</evidence>
<dbReference type="InterPro" id="IPR047967">
    <property type="entry name" value="PolX_PHP"/>
</dbReference>
<accession>A0A1G2NG14</accession>
<dbReference type="PANTHER" id="PTHR36928">
    <property type="entry name" value="PHOSPHATASE YCDX-RELATED"/>
    <property type="match status" value="1"/>
</dbReference>
<comment type="caution">
    <text evidence="25">The sequence shown here is derived from an EMBL/GenBank/DDBJ whole genome shotgun (WGS) entry which is preliminary data.</text>
</comment>
<evidence type="ECO:0000256" key="19">
    <source>
        <dbReference type="ARBA" id="ARBA00044678"/>
    </source>
</evidence>
<comment type="subcellular location">
    <subcellularLocation>
        <location evidence="2">Cytoplasm</location>
    </subcellularLocation>
</comment>
<evidence type="ECO:0000256" key="10">
    <source>
        <dbReference type="ARBA" id="ARBA00022705"/>
    </source>
</evidence>
<dbReference type="SMART" id="SM00481">
    <property type="entry name" value="POLIIIAc"/>
    <property type="match status" value="1"/>
</dbReference>
<evidence type="ECO:0000256" key="18">
    <source>
        <dbReference type="ARBA" id="ARBA00044632"/>
    </source>
</evidence>
<evidence type="ECO:0000259" key="24">
    <source>
        <dbReference type="SMART" id="SM00483"/>
    </source>
</evidence>
<dbReference type="SMART" id="SM00278">
    <property type="entry name" value="HhH1"/>
    <property type="match status" value="3"/>
</dbReference>
<evidence type="ECO:0000256" key="7">
    <source>
        <dbReference type="ARBA" id="ARBA00022634"/>
    </source>
</evidence>
<dbReference type="SUPFAM" id="SSF81301">
    <property type="entry name" value="Nucleotidyltransferase"/>
    <property type="match status" value="1"/>
</dbReference>
<evidence type="ECO:0000313" key="26">
    <source>
        <dbReference type="Proteomes" id="UP000177797"/>
    </source>
</evidence>
<dbReference type="GO" id="GO:0003677">
    <property type="term" value="F:DNA binding"/>
    <property type="evidence" value="ECO:0007669"/>
    <property type="project" value="InterPro"/>
</dbReference>
<dbReference type="InterPro" id="IPR010996">
    <property type="entry name" value="HHH_MUS81"/>
</dbReference>
<evidence type="ECO:0000256" key="3">
    <source>
        <dbReference type="ARBA" id="ARBA00012417"/>
    </source>
</evidence>
<feature type="domain" description="Helix-hairpin-helix DNA-binding motif class 1" evidence="22">
    <location>
        <begin position="56"/>
        <end position="75"/>
    </location>
</feature>
<keyword evidence="11" id="KW-0227">DNA damage</keyword>
<keyword evidence="7" id="KW-0237">DNA synthesis</keyword>
<evidence type="ECO:0000256" key="2">
    <source>
        <dbReference type="ARBA" id="ARBA00004496"/>
    </source>
</evidence>
<dbReference type="InterPro" id="IPR037160">
    <property type="entry name" value="DNA_Pol_thumb_sf"/>
</dbReference>
<protein>
    <recommendedName>
        <fullName evidence="5">DNA polymerase beta</fullName>
        <ecNumber evidence="3">2.7.7.7</ecNumber>
        <ecNumber evidence="4">4.2.99.18</ecNumber>
    </recommendedName>
    <alternativeName>
        <fullName evidence="16">5'-deoxyribose-phosphate lyase</fullName>
    </alternativeName>
    <alternativeName>
        <fullName evidence="17">AP lyase</fullName>
    </alternativeName>
</protein>
<dbReference type="InterPro" id="IPR016195">
    <property type="entry name" value="Pol/histidinol_Pase-like"/>
</dbReference>
<dbReference type="GO" id="GO:0005829">
    <property type="term" value="C:cytosol"/>
    <property type="evidence" value="ECO:0007669"/>
    <property type="project" value="TreeGrafter"/>
</dbReference>
<sequence>MKQLSNTRIAELLGETAALYEMESEPFKPRAYERAALAIEAREEPLYETFAIGGPGALKEIPGIGAGIAAHIAELLARGTFAEYERLKKKTPVAVGELVAVEGIGPKTVKTLWEKLKIKNLDELEAAARAGTLRALPGFGEKSEEKILKGIAFRREVGGRMILGAVLPVAHALEHKIGAFPEVKKAVAAGSVRRMKETVGDIDILAVSEKPEETMKKIAKLPEIERINVRIVQPESWGAVLNHFTGSRAHNIALRERALKKGWKLNEHGLFSTEEELYAKLGLKYIEPELREMTGELEASQNNKLPDLIGYNDLKGDLQAHSDWTDGTRSIEEMARAARALGLEYIAMTDHTQGLAMTGGMNEKEFAEQVKEIDALNKKLKTESVKLRILKSAEVNIKKDGSLDLADDALAKMDFAGASVHSHFELSVKEQTKRLIKAIEHPLVDIIFHPSARMLNKRPPIAADWSEVIAAAKENGTVLEIDAAPERLDLHDELIRQCVQAGVLLSIGSDAHSPDGFKALRLGIGQARRGWAEKKDIVNTLPVEKMLVRLKRNRGR</sequence>
<organism evidence="25 26">
    <name type="scientific">Candidatus Taylorbacteria bacterium RIFCSPLOWO2_01_FULL_48_100</name>
    <dbReference type="NCBI Taxonomy" id="1802322"/>
    <lineage>
        <taxon>Bacteria</taxon>
        <taxon>Candidatus Tayloriibacteriota</taxon>
    </lineage>
</organism>
<proteinExistence type="predicted"/>
<gene>
    <name evidence="25" type="ORF">A2938_00920</name>
</gene>
<evidence type="ECO:0000256" key="8">
    <source>
        <dbReference type="ARBA" id="ARBA00022679"/>
    </source>
</evidence>
<dbReference type="InterPro" id="IPR027421">
    <property type="entry name" value="DNA_pol_lamdba_lyase_dom_sf"/>
</dbReference>
<evidence type="ECO:0000313" key="25">
    <source>
        <dbReference type="EMBL" id="OHA34399.1"/>
    </source>
</evidence>
<keyword evidence="9" id="KW-0548">Nucleotidyltransferase</keyword>
<dbReference type="Gene3D" id="3.30.210.10">
    <property type="entry name" value="DNA polymerase, thumb domain"/>
    <property type="match status" value="1"/>
</dbReference>
<dbReference type="PIRSF" id="PIRSF005047">
    <property type="entry name" value="UCP005047_YshC"/>
    <property type="match status" value="1"/>
</dbReference>
<dbReference type="GO" id="GO:0008270">
    <property type="term" value="F:zinc ion binding"/>
    <property type="evidence" value="ECO:0007669"/>
    <property type="project" value="TreeGrafter"/>
</dbReference>
<comment type="function">
    <text evidence="20">Repair polymerase that plays a key role in base-excision repair. During this process, the damaged base is excised by specific DNA glycosylases, the DNA backbone is nicked at the abasic site by an apurinic/apyrimidic (AP) endonuclease, and POLB removes 5'-deoxyribose-phosphate from the preincised AP site acting as a 5'-deoxyribose-phosphate lyase (5'-dRP lyase); through its DNA polymerase activity, it adds one nucleotide to the 3' end of the arising single-nucleotide gap. Conducts 'gap-filling' DNA synthesis in a stepwise distributive fashion rather than in a processive fashion as for other DNA polymerases. It is also able to cleave sugar-phosphate bonds 3' to an intact AP site, acting as an AP lyase.</text>
</comment>
<dbReference type="EMBL" id="MHSA01000012">
    <property type="protein sequence ID" value="OHA34399.1"/>
    <property type="molecule type" value="Genomic_DNA"/>
</dbReference>
<dbReference type="Pfam" id="PF14791">
    <property type="entry name" value="DNA_pol_B_thumb"/>
    <property type="match status" value="1"/>
</dbReference>
<dbReference type="SMART" id="SM00483">
    <property type="entry name" value="POLXc"/>
    <property type="match status" value="1"/>
</dbReference>
<keyword evidence="10" id="KW-0235">DNA replication</keyword>
<evidence type="ECO:0000256" key="16">
    <source>
        <dbReference type="ARBA" id="ARBA00035717"/>
    </source>
</evidence>
<evidence type="ECO:0000256" key="14">
    <source>
        <dbReference type="ARBA" id="ARBA00023053"/>
    </source>
</evidence>
<dbReference type="Gene3D" id="1.10.150.20">
    <property type="entry name" value="5' to 3' exonuclease, C-terminal subdomain"/>
    <property type="match status" value="1"/>
</dbReference>
<evidence type="ECO:0000256" key="13">
    <source>
        <dbReference type="ARBA" id="ARBA00022932"/>
    </source>
</evidence>
<keyword evidence="6" id="KW-0488">Methylation</keyword>
<dbReference type="InterPro" id="IPR043519">
    <property type="entry name" value="NT_sf"/>
</dbReference>
<keyword evidence="15" id="KW-0234">DNA repair</keyword>
<reference evidence="25 26" key="1">
    <citation type="journal article" date="2016" name="Nat. Commun.">
        <title>Thousands of microbial genomes shed light on interconnected biogeochemical processes in an aquifer system.</title>
        <authorList>
            <person name="Anantharaman K."/>
            <person name="Brown C.T."/>
            <person name="Hug L.A."/>
            <person name="Sharon I."/>
            <person name="Castelle C.J."/>
            <person name="Probst A.J."/>
            <person name="Thomas B.C."/>
            <person name="Singh A."/>
            <person name="Wilkins M.J."/>
            <person name="Karaoz U."/>
            <person name="Brodie E.L."/>
            <person name="Williams K.H."/>
            <person name="Hubbard S.S."/>
            <person name="Banfield J.F."/>
        </authorList>
    </citation>
    <scope>NUCLEOTIDE SEQUENCE [LARGE SCALE GENOMIC DNA]</scope>
</reference>
<comment type="catalytic activity">
    <reaction evidence="19">
        <text>a 5'-end 2'-deoxyribose-2'-deoxyribonucleotide-DNA = (2E,4S)-4-hydroxypenten-2-al-5-phosphate + a 5'-end 5'-phospho-2'-deoxyribonucleoside-DNA + H(+)</text>
        <dbReference type="Rhea" id="RHEA:76255"/>
        <dbReference type="Rhea" id="RHEA-COMP:13180"/>
        <dbReference type="Rhea" id="RHEA-COMP:18657"/>
        <dbReference type="ChEBI" id="CHEBI:15378"/>
        <dbReference type="ChEBI" id="CHEBI:136412"/>
        <dbReference type="ChEBI" id="CHEBI:195194"/>
        <dbReference type="ChEBI" id="CHEBI:195195"/>
    </reaction>
</comment>
<evidence type="ECO:0000256" key="4">
    <source>
        <dbReference type="ARBA" id="ARBA00012720"/>
    </source>
</evidence>
<dbReference type="SUPFAM" id="SSF47781">
    <property type="entry name" value="RuvA domain 2-like"/>
    <property type="match status" value="1"/>
</dbReference>
<evidence type="ECO:0000256" key="6">
    <source>
        <dbReference type="ARBA" id="ARBA00022481"/>
    </source>
</evidence>
<dbReference type="PRINTS" id="PR00870">
    <property type="entry name" value="DNAPOLXBETA"/>
</dbReference>
<dbReference type="InterPro" id="IPR010994">
    <property type="entry name" value="RuvA_2-like"/>
</dbReference>
<feature type="domain" description="Helix-hairpin-helix DNA-binding motif class 1" evidence="22">
    <location>
        <begin position="96"/>
        <end position="115"/>
    </location>
</feature>